<dbReference type="Proteomes" id="UP001196413">
    <property type="component" value="Unassembled WGS sequence"/>
</dbReference>
<feature type="compositionally biased region" description="Basic and acidic residues" evidence="1">
    <location>
        <begin position="30"/>
        <end position="39"/>
    </location>
</feature>
<dbReference type="AlphaFoldDB" id="A0AAD5R7Z2"/>
<dbReference type="EMBL" id="JAHQIW010001404">
    <property type="protein sequence ID" value="KAJ1352424.1"/>
    <property type="molecule type" value="Genomic_DNA"/>
</dbReference>
<evidence type="ECO:0000313" key="3">
    <source>
        <dbReference type="EMBL" id="KAJ1371425.1"/>
    </source>
</evidence>
<sequence length="59" mass="6742">MHKKGMKMADIAEIDFRTATVNEAMKRFEESGKTIDCPRRGRSNTSFISEKHSEDPLPD</sequence>
<evidence type="ECO:0000256" key="1">
    <source>
        <dbReference type="SAM" id="MobiDB-lite"/>
    </source>
</evidence>
<evidence type="ECO:0000313" key="4">
    <source>
        <dbReference type="EMBL" id="KAJ1374293.1"/>
    </source>
</evidence>
<evidence type="ECO:0000313" key="5">
    <source>
        <dbReference type="Proteomes" id="UP001196413"/>
    </source>
</evidence>
<name>A0AAD5R7Z2_PARTN</name>
<feature type="compositionally biased region" description="Basic and acidic residues" evidence="1">
    <location>
        <begin position="49"/>
        <end position="59"/>
    </location>
</feature>
<evidence type="ECO:0000313" key="2">
    <source>
        <dbReference type="EMBL" id="KAJ1352424.1"/>
    </source>
</evidence>
<dbReference type="EMBL" id="JAHQIW010006982">
    <property type="protein sequence ID" value="KAJ1371425.1"/>
    <property type="molecule type" value="Genomic_DNA"/>
</dbReference>
<proteinExistence type="predicted"/>
<comment type="caution">
    <text evidence="3">The sequence shown here is derived from an EMBL/GenBank/DDBJ whole genome shotgun (WGS) entry which is preliminary data.</text>
</comment>
<keyword evidence="5" id="KW-1185">Reference proteome</keyword>
<organism evidence="3 5">
    <name type="scientific">Parelaphostrongylus tenuis</name>
    <name type="common">Meningeal worm</name>
    <dbReference type="NCBI Taxonomy" id="148309"/>
    <lineage>
        <taxon>Eukaryota</taxon>
        <taxon>Metazoa</taxon>
        <taxon>Ecdysozoa</taxon>
        <taxon>Nematoda</taxon>
        <taxon>Chromadorea</taxon>
        <taxon>Rhabditida</taxon>
        <taxon>Rhabditina</taxon>
        <taxon>Rhabditomorpha</taxon>
        <taxon>Strongyloidea</taxon>
        <taxon>Metastrongylidae</taxon>
        <taxon>Parelaphostrongylus</taxon>
    </lineage>
</organism>
<accession>A0AAD5R7Z2</accession>
<dbReference type="EMBL" id="JAHQIW010007440">
    <property type="protein sequence ID" value="KAJ1374293.1"/>
    <property type="molecule type" value="Genomic_DNA"/>
</dbReference>
<protein>
    <submittedName>
        <fullName evidence="3">Uncharacterized protein</fullName>
    </submittedName>
</protein>
<reference evidence="3" key="1">
    <citation type="submission" date="2021-06" db="EMBL/GenBank/DDBJ databases">
        <title>Parelaphostrongylus tenuis whole genome reference sequence.</title>
        <authorList>
            <person name="Garwood T.J."/>
            <person name="Larsen P.A."/>
            <person name="Fountain-Jones N.M."/>
            <person name="Garbe J.R."/>
            <person name="Macchietto M.G."/>
            <person name="Kania S.A."/>
            <person name="Gerhold R.W."/>
            <person name="Richards J.E."/>
            <person name="Wolf T.M."/>
        </authorList>
    </citation>
    <scope>NUCLEOTIDE SEQUENCE</scope>
    <source>
        <strain evidence="3">MNPRO001-30</strain>
        <tissue evidence="3">Meninges</tissue>
    </source>
</reference>
<feature type="region of interest" description="Disordered" evidence="1">
    <location>
        <begin position="30"/>
        <end position="59"/>
    </location>
</feature>
<gene>
    <name evidence="2" type="ORF">KIN20_008755</name>
    <name evidence="3" type="ORF">KIN20_033377</name>
    <name evidence="4" type="ORF">KIN20_036952</name>
</gene>